<gene>
    <name evidence="1" type="ORF">EGYM00163_LOCUS3221</name>
</gene>
<accession>A0A7S4FF63</accession>
<organism evidence="1">
    <name type="scientific">Eutreptiella gymnastica</name>
    <dbReference type="NCBI Taxonomy" id="73025"/>
    <lineage>
        <taxon>Eukaryota</taxon>
        <taxon>Discoba</taxon>
        <taxon>Euglenozoa</taxon>
        <taxon>Euglenida</taxon>
        <taxon>Spirocuta</taxon>
        <taxon>Euglenophyceae</taxon>
        <taxon>Eutreptiales</taxon>
        <taxon>Eutreptiaceae</taxon>
        <taxon>Eutreptiella</taxon>
    </lineage>
</organism>
<dbReference type="AlphaFoldDB" id="A0A7S4FF63"/>
<protein>
    <submittedName>
        <fullName evidence="1">Uncharacterized protein</fullName>
    </submittedName>
</protein>
<evidence type="ECO:0000313" key="1">
    <source>
        <dbReference type="EMBL" id="CAE0792105.1"/>
    </source>
</evidence>
<dbReference type="EMBL" id="HBJA01010288">
    <property type="protein sequence ID" value="CAE0792105.1"/>
    <property type="molecule type" value="Transcribed_RNA"/>
</dbReference>
<proteinExistence type="predicted"/>
<reference evidence="1" key="1">
    <citation type="submission" date="2021-01" db="EMBL/GenBank/DDBJ databases">
        <authorList>
            <person name="Corre E."/>
            <person name="Pelletier E."/>
            <person name="Niang G."/>
            <person name="Scheremetjew M."/>
            <person name="Finn R."/>
            <person name="Kale V."/>
            <person name="Holt S."/>
            <person name="Cochrane G."/>
            <person name="Meng A."/>
            <person name="Brown T."/>
            <person name="Cohen L."/>
        </authorList>
    </citation>
    <scope>NUCLEOTIDE SEQUENCE</scope>
    <source>
        <strain evidence="1">CCMP1594</strain>
    </source>
</reference>
<sequence>MLGTDCTNDIQQPRSTYLSAKIIGQNNVCIVAANFTVYPPLSQGRPKRMWIVAAYPMPFRGYNQKNGGWRLHIPCHLGTTLNIRVDDGCVSPVVSGLHPEELRIVALYPLLSPRHTQKGC</sequence>
<name>A0A7S4FF63_9EUGL</name>